<evidence type="ECO:0000256" key="1">
    <source>
        <dbReference type="SAM" id="MobiDB-lite"/>
    </source>
</evidence>
<name>A0ABM1F466_PRICU</name>
<keyword evidence="2" id="KW-1185">Reference proteome</keyword>
<reference evidence="3" key="1">
    <citation type="submission" date="2025-08" db="UniProtKB">
        <authorList>
            <consortium name="RefSeq"/>
        </authorList>
    </citation>
    <scope>IDENTIFICATION</scope>
</reference>
<gene>
    <name evidence="3" type="primary">LOC106819090</name>
</gene>
<feature type="compositionally biased region" description="Basic and acidic residues" evidence="1">
    <location>
        <begin position="186"/>
        <end position="195"/>
    </location>
</feature>
<organism evidence="2 3">
    <name type="scientific">Priapulus caudatus</name>
    <name type="common">Priapulid worm</name>
    <dbReference type="NCBI Taxonomy" id="37621"/>
    <lineage>
        <taxon>Eukaryota</taxon>
        <taxon>Metazoa</taxon>
        <taxon>Ecdysozoa</taxon>
        <taxon>Scalidophora</taxon>
        <taxon>Priapulida</taxon>
        <taxon>Priapulimorpha</taxon>
        <taxon>Priapulimorphida</taxon>
        <taxon>Priapulidae</taxon>
        <taxon>Priapulus</taxon>
    </lineage>
</organism>
<dbReference type="Proteomes" id="UP000695022">
    <property type="component" value="Unplaced"/>
</dbReference>
<evidence type="ECO:0000313" key="3">
    <source>
        <dbReference type="RefSeq" id="XP_014679237.1"/>
    </source>
</evidence>
<dbReference type="RefSeq" id="XP_014679237.1">
    <property type="nucleotide sequence ID" value="XM_014823751.1"/>
</dbReference>
<accession>A0ABM1F466</accession>
<dbReference type="GeneID" id="106819090"/>
<evidence type="ECO:0000313" key="2">
    <source>
        <dbReference type="Proteomes" id="UP000695022"/>
    </source>
</evidence>
<protein>
    <submittedName>
        <fullName evidence="3">Uncharacterized protein LOC106819090</fullName>
    </submittedName>
</protein>
<proteinExistence type="predicted"/>
<sequence length="224" mass="24928">MCETNALSAHMGSSLDKPPFLKHSNYSLPQYVALMWFLMNTGRGVVACMVATKYKSTLIPHPLSASNCASLGVGIVPLPPTGGVHEVDGWWEAEAVADHTQILEPLLDSPLASHRMPAGLYVRGDTLVIPAGHAAIISWLEVWHCWRFQCQYFWVSRVPPPKHFCFKAFAIPINYGADSREEWDEDRTGHRRDTGYDSPEEPVNDIAHHDLVANADADLDAKWP</sequence>
<feature type="region of interest" description="Disordered" evidence="1">
    <location>
        <begin position="182"/>
        <end position="203"/>
    </location>
</feature>